<accession>A0AAP5TBD2</accession>
<evidence type="ECO:0000313" key="1">
    <source>
        <dbReference type="EMBL" id="MDV7693521.1"/>
    </source>
</evidence>
<dbReference type="Proteomes" id="UP001275867">
    <property type="component" value="Unassembled WGS sequence"/>
</dbReference>
<gene>
    <name evidence="1" type="ORF">GA842_01240</name>
</gene>
<name>A0AAP5TBD2_9LACO</name>
<proteinExistence type="predicted"/>
<protein>
    <submittedName>
        <fullName evidence="1">Uncharacterized protein</fullName>
    </submittedName>
</protein>
<dbReference type="EMBL" id="WERX01000003">
    <property type="protein sequence ID" value="MDV7693521.1"/>
    <property type="molecule type" value="Genomic_DNA"/>
</dbReference>
<organism evidence="1 2">
    <name type="scientific">Pediococcus parvulus</name>
    <dbReference type="NCBI Taxonomy" id="54062"/>
    <lineage>
        <taxon>Bacteria</taxon>
        <taxon>Bacillati</taxon>
        <taxon>Bacillota</taxon>
        <taxon>Bacilli</taxon>
        <taxon>Lactobacillales</taxon>
        <taxon>Lactobacillaceae</taxon>
        <taxon>Pediococcus</taxon>
    </lineage>
</organism>
<evidence type="ECO:0000313" key="2">
    <source>
        <dbReference type="Proteomes" id="UP001275867"/>
    </source>
</evidence>
<dbReference type="RefSeq" id="WP_157077465.1">
    <property type="nucleotide sequence ID" value="NZ_LXND01000028.1"/>
</dbReference>
<dbReference type="PROSITE" id="PS51257">
    <property type="entry name" value="PROKAR_LIPOPROTEIN"/>
    <property type="match status" value="1"/>
</dbReference>
<sequence>MTFNRYSDLPATSPAGWLTCSCNFRRKNFKKVILNNNKIFLYKATSEEIEKFIAYLMQFDNKIVTIYLSKNCYLMASLAFQSYNSRDYFTFGEIVLLLDKFDFSLIVQKTLNYVFTLNKRSDGQFGFLDIVTKDEALEQNSILEKQYISQTTSVFSSIHTLLEGYS</sequence>
<reference evidence="1" key="1">
    <citation type="submission" date="2019-10" db="EMBL/GenBank/DDBJ databases">
        <title>Malate fermentation in French cider.</title>
        <authorList>
            <person name="Cousin F.J."/>
            <person name="Medina Fernandez S."/>
            <person name="Misery B."/>
            <person name="Laplace J.-M."/>
            <person name="Cretenet M."/>
        </authorList>
    </citation>
    <scope>NUCLEOTIDE SEQUENCE</scope>
    <source>
        <strain evidence="1">UCMA15901</strain>
    </source>
</reference>
<dbReference type="AlphaFoldDB" id="A0AAP5TBD2"/>
<comment type="caution">
    <text evidence="1">The sequence shown here is derived from an EMBL/GenBank/DDBJ whole genome shotgun (WGS) entry which is preliminary data.</text>
</comment>